<feature type="transmembrane region" description="Helical" evidence="1">
    <location>
        <begin position="386"/>
        <end position="405"/>
    </location>
</feature>
<dbReference type="InterPro" id="IPR001036">
    <property type="entry name" value="Acrflvin-R"/>
</dbReference>
<dbReference type="PANTHER" id="PTHR32063:SF8">
    <property type="entry name" value="CATION EFFLUX PROTEIN"/>
    <property type="match status" value="1"/>
</dbReference>
<organism evidence="2 3">
    <name type="scientific">Paludibaculum fermentans</name>
    <dbReference type="NCBI Taxonomy" id="1473598"/>
    <lineage>
        <taxon>Bacteria</taxon>
        <taxon>Pseudomonadati</taxon>
        <taxon>Acidobacteriota</taxon>
        <taxon>Terriglobia</taxon>
        <taxon>Bryobacterales</taxon>
        <taxon>Bryobacteraceae</taxon>
        <taxon>Paludibaculum</taxon>
    </lineage>
</organism>
<feature type="transmembrane region" description="Helical" evidence="1">
    <location>
        <begin position="868"/>
        <end position="886"/>
    </location>
</feature>
<keyword evidence="1" id="KW-1133">Transmembrane helix</keyword>
<proteinExistence type="predicted"/>
<dbReference type="PRINTS" id="PR00702">
    <property type="entry name" value="ACRIFLAVINRP"/>
</dbReference>
<evidence type="ECO:0000313" key="3">
    <source>
        <dbReference type="Proteomes" id="UP000593892"/>
    </source>
</evidence>
<dbReference type="SUPFAM" id="SSF82693">
    <property type="entry name" value="Multidrug efflux transporter AcrB pore domain, PN1, PN2, PC1 and PC2 subdomains"/>
    <property type="match status" value="2"/>
</dbReference>
<dbReference type="InterPro" id="IPR027463">
    <property type="entry name" value="AcrB_DN_DC_subdom"/>
</dbReference>
<dbReference type="AlphaFoldDB" id="A0A7S7SI76"/>
<keyword evidence="1" id="KW-0472">Membrane</keyword>
<dbReference type="GO" id="GO:0005886">
    <property type="term" value="C:plasma membrane"/>
    <property type="evidence" value="ECO:0007669"/>
    <property type="project" value="TreeGrafter"/>
</dbReference>
<feature type="transmembrane region" description="Helical" evidence="1">
    <location>
        <begin position="459"/>
        <end position="489"/>
    </location>
</feature>
<dbReference type="RefSeq" id="WP_194447088.1">
    <property type="nucleotide sequence ID" value="NZ_CP063849.1"/>
</dbReference>
<reference evidence="2 3" key="1">
    <citation type="submission" date="2020-10" db="EMBL/GenBank/DDBJ databases">
        <title>Complete genome sequence of Paludibaculum fermentans P105T, a facultatively anaerobic acidobacterium capable of dissimilatory Fe(III) reduction.</title>
        <authorList>
            <person name="Dedysh S.N."/>
            <person name="Beletsky A.V."/>
            <person name="Kulichevskaya I.S."/>
            <person name="Mardanov A.V."/>
            <person name="Ravin N.V."/>
        </authorList>
    </citation>
    <scope>NUCLEOTIDE SEQUENCE [LARGE SCALE GENOMIC DNA]</scope>
    <source>
        <strain evidence="2 3">P105</strain>
    </source>
</reference>
<dbReference type="Pfam" id="PF00873">
    <property type="entry name" value="ACR_tran"/>
    <property type="match status" value="1"/>
</dbReference>
<dbReference type="Proteomes" id="UP000593892">
    <property type="component" value="Chromosome"/>
</dbReference>
<dbReference type="Gene3D" id="3.30.70.1430">
    <property type="entry name" value="Multidrug efflux transporter AcrB pore domain"/>
    <property type="match status" value="2"/>
</dbReference>
<feature type="transmembrane region" description="Helical" evidence="1">
    <location>
        <begin position="522"/>
        <end position="540"/>
    </location>
</feature>
<keyword evidence="3" id="KW-1185">Reference proteome</keyword>
<evidence type="ECO:0000256" key="1">
    <source>
        <dbReference type="SAM" id="Phobius"/>
    </source>
</evidence>
<dbReference type="KEGG" id="pfer:IRI77_21595"/>
<dbReference type="SUPFAM" id="SSF82866">
    <property type="entry name" value="Multidrug efflux transporter AcrB transmembrane domain"/>
    <property type="match status" value="2"/>
</dbReference>
<dbReference type="Gene3D" id="1.20.1640.10">
    <property type="entry name" value="Multidrug efflux transporter AcrB transmembrane domain"/>
    <property type="match status" value="2"/>
</dbReference>
<keyword evidence="1" id="KW-0812">Transmembrane</keyword>
<feature type="transmembrane region" description="Helical" evidence="1">
    <location>
        <begin position="334"/>
        <end position="353"/>
    </location>
</feature>
<evidence type="ECO:0000313" key="2">
    <source>
        <dbReference type="EMBL" id="QOY85418.1"/>
    </source>
</evidence>
<name>A0A7S7SI76_PALFE</name>
<accession>A0A7S7SI76</accession>
<dbReference type="Gene3D" id="3.30.70.1440">
    <property type="entry name" value="Multidrug efflux transporter AcrB pore domain"/>
    <property type="match status" value="1"/>
</dbReference>
<gene>
    <name evidence="2" type="ORF">IRI77_21595</name>
</gene>
<dbReference type="Gene3D" id="3.30.2090.10">
    <property type="entry name" value="Multidrug efflux transporter AcrB TolC docking domain, DN and DC subdomains"/>
    <property type="match status" value="2"/>
</dbReference>
<dbReference type="GO" id="GO:0042910">
    <property type="term" value="F:xenobiotic transmembrane transporter activity"/>
    <property type="evidence" value="ECO:0007669"/>
    <property type="project" value="TreeGrafter"/>
</dbReference>
<feature type="transmembrane region" description="Helical" evidence="1">
    <location>
        <begin position="1001"/>
        <end position="1024"/>
    </location>
</feature>
<dbReference type="EMBL" id="CP063849">
    <property type="protein sequence ID" value="QOY85418.1"/>
    <property type="molecule type" value="Genomic_DNA"/>
</dbReference>
<feature type="transmembrane region" description="Helical" evidence="1">
    <location>
        <begin position="893"/>
        <end position="914"/>
    </location>
</feature>
<protein>
    <submittedName>
        <fullName evidence="2">Efflux RND transporter permease subunit</fullName>
    </submittedName>
</protein>
<dbReference type="SUPFAM" id="SSF82714">
    <property type="entry name" value="Multidrug efflux transporter AcrB TolC docking domain, DN and DC subdomains"/>
    <property type="match status" value="2"/>
</dbReference>
<sequence>MRIVLAALSRPLTVVVALLTVALCAILAVKRMPVDIFPQVGDPAIYVAQPYGGMDPAQMEGYLTYYYEYHFLYITGIDHVESKSVQGAALMKLVFHEGTNMSQAMAETVGYVNRARAFMPPGAVPPFITRFDAGSVAVGQLVFSSATHTQGELQDFALNRVRPLFATLPGVSAPPPFGGNQRTIVITLNPAKLQQYQISPDEAIVAVSKSSLVMPSGNMWTGKVERIARTNAALGGNLSELLSTPIHPASGTNIYLRDIGSIESGTDIVTAYAHVNGKRTVYIPVTKRADASTLAVIQAVKANLPEFRKVLPDGVDVRLEFDQSPYVTNSINGLVTEGLLGAALTGLMVLLFLRDWRSALIVVLNIPFALLAAVVALWATGQTINIMTLGGLALAVGVLVDEATVEIENIHSQMLPGVSRARAVLEACSRTAMARLLSMFCILAVFVPSFFMVGVGRQLFVPLSLAVGFSMIASYLLSSSLVPVFSLWLMKEGHRGEEHEGLFGRLRSFYESYLRATLKVRWPLAAVYLVASIGLVYLLLPRLGTEIFPDADAPLLRMRLRAATGTRIEETERIVLRALDSIQGEIGANNVRITSDFVGIVPSSYPVNLIHLFTSGPQEAVIQVALQPGVPRGEALRERLRQRLGKDLPGVRISFEAADIVSQVISFGSPTPVEVAVQGISLQADYDFAHKLQGELAKLAFLRDLQIAQASDFPTVDINIDRERAGQFGLTMSDVVRSVVPATSSSRFTQPNYWRDPASGNAFQIQLQLPQNQMQSVESLGQLPVMQNGRSQPRLTDVAAFKLGTMPGMIERYNGQHVVSLTANLHGPTLGEAVIQINRAIAAAGAPPKGVTVKLRGEVPALEQTLSGLRLGLLLAVLVIFLLLSANFQSVRLALAIVLTIPAVLCGVAIMLLATGTTLNVQSFMGAIMAIGIAVANSILLVTFAERARHEGRDHLEAAQEGSAGRLRAVLMTAAAMIFGMVPMAIGIGEGGAQSAPLGRAVIGGLIASTFTTLTVLPSIYAILQRKASTNSPSLNPMDPESRYYEAH</sequence>
<feature type="transmembrane region" description="Helical" evidence="1">
    <location>
        <begin position="926"/>
        <end position="946"/>
    </location>
</feature>
<feature type="transmembrane region" description="Helical" evidence="1">
    <location>
        <begin position="360"/>
        <end position="380"/>
    </location>
</feature>
<feature type="transmembrane region" description="Helical" evidence="1">
    <location>
        <begin position="432"/>
        <end position="453"/>
    </location>
</feature>
<dbReference type="PANTHER" id="PTHR32063">
    <property type="match status" value="1"/>
</dbReference>
<feature type="transmembrane region" description="Helical" evidence="1">
    <location>
        <begin position="967"/>
        <end position="989"/>
    </location>
</feature>
<dbReference type="Gene3D" id="3.30.70.1320">
    <property type="entry name" value="Multidrug efflux transporter AcrB pore domain like"/>
    <property type="match status" value="1"/>
</dbReference>